<accession>A0A3G5ABS3</accession>
<gene>
    <name evidence="1" type="ORF">Hyperionvirus33_8</name>
</gene>
<evidence type="ECO:0000313" key="1">
    <source>
        <dbReference type="EMBL" id="AYV84665.1"/>
    </source>
</evidence>
<proteinExistence type="predicted"/>
<protein>
    <submittedName>
        <fullName evidence="1">Uncharacterized protein</fullName>
    </submittedName>
</protein>
<organism evidence="1">
    <name type="scientific">Hyperionvirus sp</name>
    <dbReference type="NCBI Taxonomy" id="2487770"/>
    <lineage>
        <taxon>Viruses</taxon>
        <taxon>Varidnaviria</taxon>
        <taxon>Bamfordvirae</taxon>
        <taxon>Nucleocytoviricota</taxon>
        <taxon>Megaviricetes</taxon>
        <taxon>Imitervirales</taxon>
        <taxon>Mimiviridae</taxon>
        <taxon>Klosneuvirinae</taxon>
    </lineage>
</organism>
<reference evidence="1" key="1">
    <citation type="submission" date="2018-10" db="EMBL/GenBank/DDBJ databases">
        <title>Hidden diversity of soil giant viruses.</title>
        <authorList>
            <person name="Schulz F."/>
            <person name="Alteio L."/>
            <person name="Goudeau D."/>
            <person name="Ryan E.M."/>
            <person name="Malmstrom R.R."/>
            <person name="Blanchard J."/>
            <person name="Woyke T."/>
        </authorList>
    </citation>
    <scope>NUCLEOTIDE SEQUENCE</scope>
    <source>
        <strain evidence="1">HYV1</strain>
    </source>
</reference>
<sequence length="213" mass="25825">MNHWKELEKDTIEALWKNRTQYLKSYLNCTNCSHPEKICPCAKKDFIDRLTFEQLSLQRVLLDPNWQTTFKADIDYLKSRYYYYSKTIVPQDLINYWNEKRYEYKLNWKVFEARTVDNLWEDYQKSLGKISFGCFKCRTGVAADRCSCAKKYFVEKLTFHEMDLGRKLLDVNWRDIYKNDIEELNREKGCILKEYTSVSKSELIKYWIKKTLI</sequence>
<dbReference type="EMBL" id="MK072415">
    <property type="protein sequence ID" value="AYV84665.1"/>
    <property type="molecule type" value="Genomic_DNA"/>
</dbReference>
<name>A0A3G5ABS3_9VIRU</name>